<dbReference type="GO" id="GO:0017125">
    <property type="term" value="F:deoxycytidyl transferase activity"/>
    <property type="evidence" value="ECO:0007669"/>
    <property type="project" value="TreeGrafter"/>
</dbReference>
<evidence type="ECO:0000256" key="1">
    <source>
        <dbReference type="ARBA" id="ARBA00022634"/>
    </source>
</evidence>
<dbReference type="Gene3D" id="3.30.1490.100">
    <property type="entry name" value="DNA polymerase, Y-family, little finger domain"/>
    <property type="match status" value="1"/>
</dbReference>
<dbReference type="GO" id="GO:0003684">
    <property type="term" value="F:damaged DNA binding"/>
    <property type="evidence" value="ECO:0007669"/>
    <property type="project" value="InterPro"/>
</dbReference>
<dbReference type="Gene3D" id="3.40.1170.60">
    <property type="match status" value="1"/>
</dbReference>
<evidence type="ECO:0000313" key="6">
    <source>
        <dbReference type="Proteomes" id="UP001230268"/>
    </source>
</evidence>
<dbReference type="GO" id="GO:0006281">
    <property type="term" value="P:DNA repair"/>
    <property type="evidence" value="ECO:0007669"/>
    <property type="project" value="InterPro"/>
</dbReference>
<evidence type="ECO:0000256" key="2">
    <source>
        <dbReference type="SAM" id="MobiDB-lite"/>
    </source>
</evidence>
<dbReference type="GO" id="GO:0003887">
    <property type="term" value="F:DNA-directed DNA polymerase activity"/>
    <property type="evidence" value="ECO:0007669"/>
    <property type="project" value="InterPro"/>
</dbReference>
<dbReference type="GO" id="GO:0042276">
    <property type="term" value="P:error-prone translesion synthesis"/>
    <property type="evidence" value="ECO:0007669"/>
    <property type="project" value="TreeGrafter"/>
</dbReference>
<sequence>MAEPVRFGGGGSFSAYMQRRRRGVALHYKRRYRPDKWVSRRPGSSKNKRRVKRRRSIGESSHVEADDDSDGALNQDLNYQASPEEDESPSDESYYTDAIYSPTACQGQEAKSETFFRGCHFYIDGVVRPYEPFLLLEPCENAALHAHEKLVQLIVLHGGTIEIHLSEFVTHYVAERVALGCNKWWSMRQRGGQCKQYFVVTPSYVFECHMKNMRLPERYFLPEALRLNDGMVTLTQIWPPNVKRSSASEEEKPSHSDCKIESKENVDISSDVMDVVMDCMGTDATNERPHLVSENLGITKYPQRCFEQSNHDIGENTKCKIDMTTAPDHKTKENGSIAADIAEDVTNSVKDTKPKDKVEELPKDKAILDTFGVEEYYKHSRLHLLGTWRTNVEKEFDFEPFRPLKDGILKHGRILHIDMDAFFVSVALRNSPHLKDLPVAISHGTGRNSASAISTCNYAARAFGVKKGMLVKHALVRCPSLKFVGYDFDSITQTATQILKLVTAVTRKVYSSSCDELYMEYYLDDDEKRGGKTYMDFATEIANLLESETGCPLSVGMGGNMLLAKLASQRCKAIKHGNTDEIVGYVKRGSVCEVVDVEDFMTTVLLQELPSVGECAVSILNSCGYVRCTDVTTKVELQMLLGDKVGNTVYNFCQGLDFRDIYTAEKRSQILKNKSISSAINYGVRIKSMKQVHEYLKQLVDQTWERVETTAEQILAQSSKGGRTGVANARITLRLRVRSPEASVEPEKYMGCGICDEFSSSVDCSLLSQNTVFKSLLTCWGRIVAKQAFLLHDLRGISISIHRIRSVMHEEKNTIEKFLATSSPKSHDACYPYYRNDEESIKTPERTYSLTVGSAPISKGSILSFFPGSQSLIKTPITSPHPKRKQPKPYTLFDMMYLKSPASDSGPNSSLKQSRSENCFTVDSNRTSSGRLITPINLRDVPRIINIMPTISTLWLYRASKDLIKRRLDAIEKVWPMYKGVVIFYRKLFSNYSTILNGTCESIISHREKDECSNGELSLVANVEGLYKTVTNHTADTETNTTYGALPSLTATALTEIPYNGRSCSDSDIHEGGTGTHTPTRTKGESLGMKTKVTIFTMRRICKSCRERFYTDFDVSMLNEIRCPYDRCVLPRLKNVEPSQSPSDCASHAVAMVICILVYATLLRTVVQLDRQHRYDLLQKFINLSMHEAMAFSASFAGYYEKSIQVTFFSEAHEHLLKIYNMLGTPSVTHNRNIEWQ</sequence>
<dbReference type="PROSITE" id="PS50173">
    <property type="entry name" value="UMUC"/>
    <property type="match status" value="1"/>
</dbReference>
<evidence type="ECO:0000259" key="4">
    <source>
        <dbReference type="PROSITE" id="PS50173"/>
    </source>
</evidence>
<dbReference type="Pfam" id="PF21999">
    <property type="entry name" value="IMS_HHH_1"/>
    <property type="match status" value="1"/>
</dbReference>
<dbReference type="SUPFAM" id="SSF52113">
    <property type="entry name" value="BRCT domain"/>
    <property type="match status" value="1"/>
</dbReference>
<dbReference type="Gene3D" id="3.40.50.10190">
    <property type="entry name" value="BRCT domain"/>
    <property type="match status" value="1"/>
</dbReference>
<evidence type="ECO:0000313" key="5">
    <source>
        <dbReference type="EMBL" id="KAK1441701.1"/>
    </source>
</evidence>
<keyword evidence="1" id="KW-0237">DNA synthesis</keyword>
<dbReference type="InterPro" id="IPR036420">
    <property type="entry name" value="BRCT_dom_sf"/>
</dbReference>
<dbReference type="InterPro" id="IPR036775">
    <property type="entry name" value="DNA_pol_Y-fam_lit_finger_sf"/>
</dbReference>
<dbReference type="InterPro" id="IPR043502">
    <property type="entry name" value="DNA/RNA_pol_sf"/>
</dbReference>
<proteinExistence type="predicted"/>
<dbReference type="Gene3D" id="3.30.70.270">
    <property type="match status" value="1"/>
</dbReference>
<feature type="region of interest" description="Disordered" evidence="2">
    <location>
        <begin position="1065"/>
        <end position="1084"/>
    </location>
</feature>
<feature type="compositionally biased region" description="Basic residues" evidence="2">
    <location>
        <begin position="46"/>
        <end position="55"/>
    </location>
</feature>
<dbReference type="PANTHER" id="PTHR45990:SF1">
    <property type="entry name" value="DNA REPAIR PROTEIN REV1"/>
    <property type="match status" value="1"/>
</dbReference>
<dbReference type="EMBL" id="JAVEPI010000005">
    <property type="protein sequence ID" value="KAK1441701.1"/>
    <property type="molecule type" value="Genomic_DNA"/>
</dbReference>
<organism evidence="5 6">
    <name type="scientific">Babesia gibsoni</name>
    <dbReference type="NCBI Taxonomy" id="33632"/>
    <lineage>
        <taxon>Eukaryota</taxon>
        <taxon>Sar</taxon>
        <taxon>Alveolata</taxon>
        <taxon>Apicomplexa</taxon>
        <taxon>Aconoidasida</taxon>
        <taxon>Piroplasmida</taxon>
        <taxon>Babesiidae</taxon>
        <taxon>Babesia</taxon>
    </lineage>
</organism>
<comment type="caution">
    <text evidence="5">The sequence shown here is derived from an EMBL/GenBank/DDBJ whole genome shotgun (WGS) entry which is preliminary data.</text>
</comment>
<keyword evidence="6" id="KW-1185">Reference proteome</keyword>
<evidence type="ECO:0000259" key="3">
    <source>
        <dbReference type="PROSITE" id="PS50172"/>
    </source>
</evidence>
<feature type="domain" description="UmuC" evidence="4">
    <location>
        <begin position="414"/>
        <end position="613"/>
    </location>
</feature>
<dbReference type="GO" id="GO:0005634">
    <property type="term" value="C:nucleus"/>
    <property type="evidence" value="ECO:0007669"/>
    <property type="project" value="TreeGrafter"/>
</dbReference>
<dbReference type="Proteomes" id="UP001230268">
    <property type="component" value="Unassembled WGS sequence"/>
</dbReference>
<reference evidence="5" key="1">
    <citation type="submission" date="2023-08" db="EMBL/GenBank/DDBJ databases">
        <title>Draft sequence of the Babesia gibsoni genome.</title>
        <authorList>
            <person name="Yamagishi J.Y."/>
            <person name="Xuan X.X."/>
        </authorList>
    </citation>
    <scope>NUCLEOTIDE SEQUENCE</scope>
    <source>
        <strain evidence="5">Azabu</strain>
    </source>
</reference>
<gene>
    <name evidence="5" type="ORF">BgAZ_500330</name>
</gene>
<feature type="region of interest" description="Disordered" evidence="2">
    <location>
        <begin position="903"/>
        <end position="923"/>
    </location>
</feature>
<protein>
    <submittedName>
        <fullName evidence="5">DNA repair protein REV1</fullName>
    </submittedName>
</protein>
<dbReference type="Gene3D" id="6.10.250.1490">
    <property type="match status" value="1"/>
</dbReference>
<dbReference type="AlphaFoldDB" id="A0AAD8LMZ3"/>
<dbReference type="InterPro" id="IPR001126">
    <property type="entry name" value="UmuC"/>
</dbReference>
<dbReference type="PROSITE" id="PS50172">
    <property type="entry name" value="BRCT"/>
    <property type="match status" value="1"/>
</dbReference>
<dbReference type="GO" id="GO:0070987">
    <property type="term" value="P:error-free translesion synthesis"/>
    <property type="evidence" value="ECO:0007669"/>
    <property type="project" value="TreeGrafter"/>
</dbReference>
<dbReference type="InterPro" id="IPR053848">
    <property type="entry name" value="IMS_HHH_1"/>
</dbReference>
<feature type="domain" description="BRCT" evidence="3">
    <location>
        <begin position="111"/>
        <end position="222"/>
    </location>
</feature>
<dbReference type="Gene3D" id="1.10.150.20">
    <property type="entry name" value="5' to 3' exonuclease, C-terminal subdomain"/>
    <property type="match status" value="1"/>
</dbReference>
<dbReference type="InterPro" id="IPR043128">
    <property type="entry name" value="Rev_trsase/Diguanyl_cyclase"/>
</dbReference>
<dbReference type="Pfam" id="PF00817">
    <property type="entry name" value="IMS"/>
    <property type="match status" value="1"/>
</dbReference>
<accession>A0AAD8LMZ3</accession>
<feature type="region of interest" description="Disordered" evidence="2">
    <location>
        <begin position="36"/>
        <end position="93"/>
    </location>
</feature>
<name>A0AAD8LMZ3_BABGI</name>
<dbReference type="SUPFAM" id="SSF56672">
    <property type="entry name" value="DNA/RNA polymerases"/>
    <property type="match status" value="1"/>
</dbReference>
<dbReference type="InterPro" id="IPR001357">
    <property type="entry name" value="BRCT_dom"/>
</dbReference>
<dbReference type="PANTHER" id="PTHR45990">
    <property type="entry name" value="DNA REPAIR PROTEIN REV1"/>
    <property type="match status" value="1"/>
</dbReference>